<evidence type="ECO:0000313" key="6">
    <source>
        <dbReference type="Proteomes" id="UP000636709"/>
    </source>
</evidence>
<evidence type="ECO:0000256" key="2">
    <source>
        <dbReference type="ARBA" id="ARBA00038334"/>
    </source>
</evidence>
<feature type="domain" description="AB hydrolase-1" evidence="3">
    <location>
        <begin position="5"/>
        <end position="86"/>
    </location>
</feature>
<organism evidence="5 6">
    <name type="scientific">Digitaria exilis</name>
    <dbReference type="NCBI Taxonomy" id="1010633"/>
    <lineage>
        <taxon>Eukaryota</taxon>
        <taxon>Viridiplantae</taxon>
        <taxon>Streptophyta</taxon>
        <taxon>Embryophyta</taxon>
        <taxon>Tracheophyta</taxon>
        <taxon>Spermatophyta</taxon>
        <taxon>Magnoliopsida</taxon>
        <taxon>Liliopsida</taxon>
        <taxon>Poales</taxon>
        <taxon>Poaceae</taxon>
        <taxon>PACMAD clade</taxon>
        <taxon>Panicoideae</taxon>
        <taxon>Panicodae</taxon>
        <taxon>Paniceae</taxon>
        <taxon>Anthephorinae</taxon>
        <taxon>Digitaria</taxon>
    </lineage>
</organism>
<dbReference type="EMBL" id="JACEFO010001020">
    <property type="protein sequence ID" value="KAF8749907.1"/>
    <property type="molecule type" value="Genomic_DNA"/>
</dbReference>
<evidence type="ECO:0000313" key="4">
    <source>
        <dbReference type="EMBL" id="KAF8659553.1"/>
    </source>
</evidence>
<evidence type="ECO:0000256" key="1">
    <source>
        <dbReference type="ARBA" id="ARBA00022801"/>
    </source>
</evidence>
<comment type="caution">
    <text evidence="5">The sequence shown here is derived from an EMBL/GenBank/DDBJ whole genome shotgun (WGS) entry which is preliminary data.</text>
</comment>
<reference evidence="5" key="1">
    <citation type="submission" date="2020-07" db="EMBL/GenBank/DDBJ databases">
        <title>Genome sequence and genetic diversity analysis of an under-domesticated orphan crop, white fonio (Digitaria exilis).</title>
        <authorList>
            <person name="Bennetzen J.L."/>
            <person name="Chen S."/>
            <person name="Ma X."/>
            <person name="Wang X."/>
            <person name="Yssel A.E.J."/>
            <person name="Chaluvadi S.R."/>
            <person name="Johnson M."/>
            <person name="Gangashetty P."/>
            <person name="Hamidou F."/>
            <person name="Sanogo M.D."/>
            <person name="Zwaenepoel A."/>
            <person name="Wallace J."/>
            <person name="Van De Peer Y."/>
            <person name="Van Deynze A."/>
        </authorList>
    </citation>
    <scope>NUCLEOTIDE SEQUENCE</scope>
    <source>
        <tissue evidence="5">Leaves</tissue>
    </source>
</reference>
<sequence>MLAAAAAGYRAIAPDCRGYGLSSQPPEHEGVSWFDHVADVLTVLDALSVPMAFVVAKDFGVIPAYHFALRHPERTRGVASWASPLAPALGPSTPCLKASTSCDGRYVRALHTQLLVC</sequence>
<dbReference type="InterPro" id="IPR000073">
    <property type="entry name" value="AB_hydrolase_1"/>
</dbReference>
<evidence type="ECO:0000313" key="5">
    <source>
        <dbReference type="EMBL" id="KAF8749907.1"/>
    </source>
</evidence>
<dbReference type="InterPro" id="IPR029058">
    <property type="entry name" value="AB_hydrolase_fold"/>
</dbReference>
<proteinExistence type="inferred from homology"/>
<evidence type="ECO:0000259" key="3">
    <source>
        <dbReference type="Pfam" id="PF00561"/>
    </source>
</evidence>
<dbReference type="PANTHER" id="PTHR43329">
    <property type="entry name" value="EPOXIDE HYDROLASE"/>
    <property type="match status" value="1"/>
</dbReference>
<gene>
    <name evidence="5" type="ORF">HU200_012520</name>
    <name evidence="4" type="ORF">HU200_058305</name>
</gene>
<name>A0A835KN57_9POAL</name>
<dbReference type="AlphaFoldDB" id="A0A835KN57"/>
<dbReference type="Proteomes" id="UP000636709">
    <property type="component" value="Unassembled WGS sequence"/>
</dbReference>
<accession>A0A835KN57</accession>
<dbReference type="OrthoDB" id="408373at2759"/>
<dbReference type="SUPFAM" id="SSF53474">
    <property type="entry name" value="alpha/beta-Hydrolases"/>
    <property type="match status" value="1"/>
</dbReference>
<dbReference type="EMBL" id="JACEFO010002455">
    <property type="protein sequence ID" value="KAF8659553.1"/>
    <property type="molecule type" value="Genomic_DNA"/>
</dbReference>
<keyword evidence="6" id="KW-1185">Reference proteome</keyword>
<comment type="similarity">
    <text evidence="2">Belongs to the AB hydrolase superfamily. Epoxide hydrolase family.</text>
</comment>
<dbReference type="GO" id="GO:0016787">
    <property type="term" value="F:hydrolase activity"/>
    <property type="evidence" value="ECO:0007669"/>
    <property type="project" value="UniProtKB-KW"/>
</dbReference>
<dbReference type="PRINTS" id="PR00412">
    <property type="entry name" value="EPOXHYDRLASE"/>
</dbReference>
<keyword evidence="1" id="KW-0378">Hydrolase</keyword>
<dbReference type="Pfam" id="PF00561">
    <property type="entry name" value="Abhydrolase_1"/>
    <property type="match status" value="1"/>
</dbReference>
<protein>
    <recommendedName>
        <fullName evidence="3">AB hydrolase-1 domain-containing protein</fullName>
    </recommendedName>
</protein>
<dbReference type="InterPro" id="IPR000639">
    <property type="entry name" value="Epox_hydrolase-like"/>
</dbReference>
<dbReference type="Gene3D" id="3.40.50.1820">
    <property type="entry name" value="alpha/beta hydrolase"/>
    <property type="match status" value="1"/>
</dbReference>